<dbReference type="RefSeq" id="WP_013440485.1">
    <property type="nucleotide sequence ID" value="NZ_RZHH01000002.1"/>
</dbReference>
<sequence>MGTRASGGGGASFPDVVPFNVQCLTRLSWELGSRTVADDESTLRGEWEHTGTSWTLSHYRVTTNTDIVRLRTPVGRERFYGVAQMDLEAVLPNLENAPYWRRCE</sequence>
<proteinExistence type="predicted"/>
<accession>A0A482TRS4</accession>
<gene>
    <name evidence="1" type="ORF">ELS19_12280</name>
</gene>
<evidence type="ECO:0000313" key="2">
    <source>
        <dbReference type="Proteomes" id="UP000294028"/>
    </source>
</evidence>
<dbReference type="EMBL" id="RZHH01000002">
    <property type="protein sequence ID" value="RYJ14649.1"/>
    <property type="molecule type" value="Genomic_DNA"/>
</dbReference>
<dbReference type="AlphaFoldDB" id="A0A482TRS4"/>
<organism evidence="1 2">
    <name type="scientific">Halogeometricum borinquense</name>
    <dbReference type="NCBI Taxonomy" id="60847"/>
    <lineage>
        <taxon>Archaea</taxon>
        <taxon>Methanobacteriati</taxon>
        <taxon>Methanobacteriota</taxon>
        <taxon>Stenosarchaea group</taxon>
        <taxon>Halobacteria</taxon>
        <taxon>Halobacteriales</taxon>
        <taxon>Haloferacaceae</taxon>
        <taxon>Halogeometricum</taxon>
    </lineage>
</organism>
<dbReference type="GeneID" id="9992561"/>
<evidence type="ECO:0000313" key="1">
    <source>
        <dbReference type="EMBL" id="RYJ14649.1"/>
    </source>
</evidence>
<dbReference type="Proteomes" id="UP000294028">
    <property type="component" value="Unassembled WGS sequence"/>
</dbReference>
<name>A0A482TRS4_9EURY</name>
<dbReference type="OMA" id="MATHGFQ"/>
<reference evidence="1 2" key="1">
    <citation type="submission" date="2018-12" db="EMBL/GenBank/DDBJ databases">
        <title>Genome analysis provides insights into bioremediation potentialities of Halogeometricum borinquense strain N11.</title>
        <authorList>
            <person name="Najjari A."/>
            <person name="Youssef N."/>
            <person name="Fhoula I."/>
            <person name="Ben Dhia O."/>
            <person name="Mahjoubi M."/>
            <person name="Ouzari H.I."/>
            <person name="Cherif A."/>
        </authorList>
    </citation>
    <scope>NUCLEOTIDE SEQUENCE [LARGE SCALE GENOMIC DNA]</scope>
    <source>
        <strain evidence="1 2">N11</strain>
    </source>
</reference>
<protein>
    <submittedName>
        <fullName evidence="1">Uncharacterized protein</fullName>
    </submittedName>
</protein>
<comment type="caution">
    <text evidence="1">The sequence shown here is derived from an EMBL/GenBank/DDBJ whole genome shotgun (WGS) entry which is preliminary data.</text>
</comment>